<dbReference type="GO" id="GO:0005737">
    <property type="term" value="C:cytoplasm"/>
    <property type="evidence" value="ECO:0007669"/>
    <property type="project" value="TreeGrafter"/>
</dbReference>
<dbReference type="EMBL" id="JALJOR010000014">
    <property type="protein sequence ID" value="KAK9806295.1"/>
    <property type="molecule type" value="Genomic_DNA"/>
</dbReference>
<proteinExistence type="predicted"/>
<dbReference type="Pfam" id="PF01556">
    <property type="entry name" value="DnaJ_C"/>
    <property type="match status" value="1"/>
</dbReference>
<dbReference type="SUPFAM" id="SSF49493">
    <property type="entry name" value="HSP40/DnaJ peptide-binding domain"/>
    <property type="match status" value="2"/>
</dbReference>
<evidence type="ECO:0000313" key="8">
    <source>
        <dbReference type="Proteomes" id="UP001489004"/>
    </source>
</evidence>
<keyword evidence="5" id="KW-0143">Chaperone</keyword>
<reference evidence="7 8" key="1">
    <citation type="journal article" date="2024" name="Nat. Commun.">
        <title>Phylogenomics reveals the evolutionary origins of lichenization in chlorophyte algae.</title>
        <authorList>
            <person name="Puginier C."/>
            <person name="Libourel C."/>
            <person name="Otte J."/>
            <person name="Skaloud P."/>
            <person name="Haon M."/>
            <person name="Grisel S."/>
            <person name="Petersen M."/>
            <person name="Berrin J.G."/>
            <person name="Delaux P.M."/>
            <person name="Dal Grande F."/>
            <person name="Keller J."/>
        </authorList>
    </citation>
    <scope>NUCLEOTIDE SEQUENCE [LARGE SCALE GENOMIC DNA]</scope>
    <source>
        <strain evidence="7 8">SAG 2043</strain>
    </source>
</reference>
<dbReference type="FunFam" id="2.60.260.20:FF:000005">
    <property type="entry name" value="Chaperone protein dnaJ 1, mitochondrial"/>
    <property type="match status" value="1"/>
</dbReference>
<evidence type="ECO:0000256" key="1">
    <source>
        <dbReference type="ARBA" id="ARBA00022723"/>
    </source>
</evidence>
<dbReference type="Gene3D" id="1.10.287.110">
    <property type="entry name" value="DnaJ domain"/>
    <property type="match status" value="1"/>
</dbReference>
<dbReference type="CDD" id="cd10747">
    <property type="entry name" value="DnaJ_C"/>
    <property type="match status" value="1"/>
</dbReference>
<keyword evidence="1" id="KW-0479">Metal-binding</keyword>
<dbReference type="Pfam" id="PF00226">
    <property type="entry name" value="DnaJ"/>
    <property type="match status" value="1"/>
</dbReference>
<keyword evidence="2" id="KW-0677">Repeat</keyword>
<accession>A0AAW1P974</accession>
<dbReference type="InterPro" id="IPR002939">
    <property type="entry name" value="DnaJ_C"/>
</dbReference>
<keyword evidence="8" id="KW-1185">Reference proteome</keyword>
<evidence type="ECO:0000313" key="7">
    <source>
        <dbReference type="EMBL" id="KAK9806295.1"/>
    </source>
</evidence>
<dbReference type="PROSITE" id="PS50076">
    <property type="entry name" value="DNAJ_2"/>
    <property type="match status" value="1"/>
</dbReference>
<evidence type="ECO:0000259" key="6">
    <source>
        <dbReference type="PROSITE" id="PS50076"/>
    </source>
</evidence>
<evidence type="ECO:0000256" key="2">
    <source>
        <dbReference type="ARBA" id="ARBA00022737"/>
    </source>
</evidence>
<dbReference type="PANTHER" id="PTHR43096">
    <property type="entry name" value="DNAJ HOMOLOG 1, MITOCHONDRIAL-RELATED"/>
    <property type="match status" value="1"/>
</dbReference>
<dbReference type="GO" id="GO:0051082">
    <property type="term" value="F:unfolded protein binding"/>
    <property type="evidence" value="ECO:0007669"/>
    <property type="project" value="InterPro"/>
</dbReference>
<dbReference type="InterPro" id="IPR008971">
    <property type="entry name" value="HSP40/DnaJ_pept-bd"/>
</dbReference>
<organism evidence="7 8">
    <name type="scientific">[Myrmecia] bisecta</name>
    <dbReference type="NCBI Taxonomy" id="41462"/>
    <lineage>
        <taxon>Eukaryota</taxon>
        <taxon>Viridiplantae</taxon>
        <taxon>Chlorophyta</taxon>
        <taxon>core chlorophytes</taxon>
        <taxon>Trebouxiophyceae</taxon>
        <taxon>Trebouxiales</taxon>
        <taxon>Trebouxiaceae</taxon>
        <taxon>Myrmecia</taxon>
    </lineage>
</organism>
<gene>
    <name evidence="7" type="ORF">WJX72_009020</name>
</gene>
<protein>
    <recommendedName>
        <fullName evidence="6">J domain-containing protein</fullName>
    </recommendedName>
</protein>
<name>A0AAW1P974_9CHLO</name>
<dbReference type="GO" id="GO:0008270">
    <property type="term" value="F:zinc ion binding"/>
    <property type="evidence" value="ECO:0007669"/>
    <property type="project" value="UniProtKB-KW"/>
</dbReference>
<dbReference type="Proteomes" id="UP001489004">
    <property type="component" value="Unassembled WGS sequence"/>
</dbReference>
<dbReference type="AlphaFoldDB" id="A0AAW1P974"/>
<dbReference type="GO" id="GO:0042026">
    <property type="term" value="P:protein refolding"/>
    <property type="evidence" value="ECO:0007669"/>
    <property type="project" value="TreeGrafter"/>
</dbReference>
<evidence type="ECO:0000256" key="4">
    <source>
        <dbReference type="ARBA" id="ARBA00022833"/>
    </source>
</evidence>
<feature type="domain" description="J" evidence="6">
    <location>
        <begin position="61"/>
        <end position="126"/>
    </location>
</feature>
<dbReference type="InterPro" id="IPR018253">
    <property type="entry name" value="DnaJ_domain_CS"/>
</dbReference>
<dbReference type="Gene3D" id="2.60.260.20">
    <property type="entry name" value="Urease metallochaperone UreE, N-terminal domain"/>
    <property type="match status" value="2"/>
</dbReference>
<evidence type="ECO:0000256" key="5">
    <source>
        <dbReference type="ARBA" id="ARBA00023186"/>
    </source>
</evidence>
<comment type="caution">
    <text evidence="7">The sequence shown here is derived from an EMBL/GenBank/DDBJ whole genome shotgun (WGS) entry which is preliminary data.</text>
</comment>
<dbReference type="SMART" id="SM00271">
    <property type="entry name" value="DnaJ"/>
    <property type="match status" value="1"/>
</dbReference>
<dbReference type="SUPFAM" id="SSF46565">
    <property type="entry name" value="Chaperone J-domain"/>
    <property type="match status" value="1"/>
</dbReference>
<dbReference type="InterPro" id="IPR036869">
    <property type="entry name" value="J_dom_sf"/>
</dbReference>
<dbReference type="PANTHER" id="PTHR43096:SF52">
    <property type="entry name" value="DNAJ HOMOLOG 1, MITOCHONDRIAL-RELATED"/>
    <property type="match status" value="1"/>
</dbReference>
<keyword evidence="4" id="KW-0862">Zinc</keyword>
<keyword evidence="3" id="KW-0863">Zinc-finger</keyword>
<dbReference type="CDD" id="cd06257">
    <property type="entry name" value="DnaJ"/>
    <property type="match status" value="1"/>
</dbReference>
<dbReference type="PRINTS" id="PR00625">
    <property type="entry name" value="JDOMAIN"/>
</dbReference>
<dbReference type="InterPro" id="IPR001623">
    <property type="entry name" value="DnaJ_domain"/>
</dbReference>
<evidence type="ECO:0000256" key="3">
    <source>
        <dbReference type="ARBA" id="ARBA00022771"/>
    </source>
</evidence>
<sequence length="385" mass="41519">MQQERMHSCLHAGSLTCSLHTASYGRQLAASTSSSSWSALPSLGCGYSRAFRTSAVSLAKDYYEILGVPKDASDSEIKKAYYKLAKQYHPDANKDNPDAAQKFQEVSKAYETLRDPQKREIYNQVGPEGMEQGAGGASGPGGFPGGFQGFGGPGFQGGFYQSGGGFQGGFSQEDIFEQIFGGGGGAGGSPFADLFRQAQGNRGRDVHATMTISFMEAAKGTTKDFTIQLPGESKPKKVSVNIPAGVEHGTTVRVVGEGLKAQQRGRGAQAGNLMVELHVQAHRVFRREGFDIHVETAVDFVDAVLGTSIRIPTLEGDKQIDLRECSQNGDTVRLRGLGIERLGAFGRGDMYVHVRVTMPRNISPRQRQLLEDFAKEEQQKSARAA</sequence>
<dbReference type="PROSITE" id="PS00636">
    <property type="entry name" value="DNAJ_1"/>
    <property type="match status" value="1"/>
</dbReference>